<evidence type="ECO:0000256" key="7">
    <source>
        <dbReference type="ARBA" id="ARBA00038475"/>
    </source>
</evidence>
<evidence type="ECO:0000256" key="1">
    <source>
        <dbReference type="ARBA" id="ARBA00004141"/>
    </source>
</evidence>
<dbReference type="InterPro" id="IPR006603">
    <property type="entry name" value="PQ-loop_rpt"/>
</dbReference>
<dbReference type="PIRSF" id="PIRSF023381">
    <property type="entry name" value="MannP-dilichol_defect-1p"/>
    <property type="match status" value="1"/>
</dbReference>
<evidence type="ECO:0000256" key="2">
    <source>
        <dbReference type="ARBA" id="ARBA00022448"/>
    </source>
</evidence>
<dbReference type="GO" id="GO:0009312">
    <property type="term" value="P:oligosaccharide biosynthetic process"/>
    <property type="evidence" value="ECO:0007669"/>
    <property type="project" value="TreeGrafter"/>
</dbReference>
<dbReference type="PANTHER" id="PTHR12226:SF2">
    <property type="entry name" value="MANNOSE-P-DOLICHOL UTILIZATION DEFECT 1 PROTEIN"/>
    <property type="match status" value="1"/>
</dbReference>
<dbReference type="SMART" id="SM00679">
    <property type="entry name" value="CTNS"/>
    <property type="match status" value="2"/>
</dbReference>
<keyword evidence="5 9" id="KW-1133">Transmembrane helix</keyword>
<dbReference type="GO" id="GO:0016020">
    <property type="term" value="C:membrane"/>
    <property type="evidence" value="ECO:0007669"/>
    <property type="project" value="UniProtKB-SubCell"/>
</dbReference>
<evidence type="ECO:0000313" key="12">
    <source>
        <dbReference type="Proteomes" id="UP001378592"/>
    </source>
</evidence>
<keyword evidence="12" id="KW-1185">Reference proteome</keyword>
<evidence type="ECO:0000256" key="4">
    <source>
        <dbReference type="ARBA" id="ARBA00022737"/>
    </source>
</evidence>
<keyword evidence="2" id="KW-0813">Transport</keyword>
<evidence type="ECO:0000256" key="5">
    <source>
        <dbReference type="ARBA" id="ARBA00022989"/>
    </source>
</evidence>
<protein>
    <recommendedName>
        <fullName evidence="8 9">Mannose-P-dolichol utilization defect 1 protein homolog</fullName>
    </recommendedName>
</protein>
<reference evidence="11 12" key="1">
    <citation type="submission" date="2024-03" db="EMBL/GenBank/DDBJ databases">
        <title>The genome assembly and annotation of the cricket Gryllus longicercus Weissman &amp; Gray.</title>
        <authorList>
            <person name="Szrajer S."/>
            <person name="Gray D."/>
            <person name="Ylla G."/>
        </authorList>
    </citation>
    <scope>NUCLEOTIDE SEQUENCE [LARGE SCALE GENOMIC DNA]</scope>
    <source>
        <strain evidence="11">DAG 2021-001</strain>
        <tissue evidence="11">Whole body minus gut</tissue>
    </source>
</reference>
<feature type="transmembrane region" description="Helical" evidence="10">
    <location>
        <begin position="209"/>
        <end position="231"/>
    </location>
</feature>
<evidence type="ECO:0000256" key="10">
    <source>
        <dbReference type="SAM" id="Phobius"/>
    </source>
</evidence>
<feature type="transmembrane region" description="Helical" evidence="10">
    <location>
        <begin position="125"/>
        <end position="142"/>
    </location>
</feature>
<evidence type="ECO:0000256" key="6">
    <source>
        <dbReference type="ARBA" id="ARBA00023136"/>
    </source>
</evidence>
<sequence length="276" mass="28913">MADVLESILLLLMTEECYDKFFVELNFLDVPCLKAVISKWLGLSIIAGSIMVKVPQITKILNNKSAEGISILSVLLDLFAITSSASYSFIKGFPFSAWGEGLFLALQTAVIAALVLLFSGSSARAAAFVASYVALLFVLLSGVTPVDVLWSLQALNVPIVVAGKMIQVVTNYRNCSTGQLSAATGFMLFFGSLARIFTSIQETGDSVLVVTYLCAFSVNALIAAQLVYYWNAPAPGKAGGRPAKAAGKAGKAAAAAAAAANAPASPKAKAARRKSE</sequence>
<comment type="similarity">
    <text evidence="7 9">Belongs to the MPDU1 (TC 2.A.43.3) family.</text>
</comment>
<keyword evidence="3 9" id="KW-0812">Transmembrane</keyword>
<name>A0AAN9V7K6_9ORTH</name>
<comment type="subcellular location">
    <subcellularLocation>
        <location evidence="1 9">Membrane</location>
        <topology evidence="1 9">Multi-pass membrane protein</topology>
    </subcellularLocation>
</comment>
<dbReference type="FunFam" id="1.20.1280.290:FF:000006">
    <property type="entry name" value="mannose-P-dolichol utilization defect 1 protein"/>
    <property type="match status" value="1"/>
</dbReference>
<gene>
    <name evidence="11" type="ORF">R5R35_009498</name>
</gene>
<keyword evidence="6 9" id="KW-0472">Membrane</keyword>
<dbReference type="EMBL" id="JAZDUA010000586">
    <property type="protein sequence ID" value="KAK7790786.1"/>
    <property type="molecule type" value="Genomic_DNA"/>
</dbReference>
<dbReference type="PANTHER" id="PTHR12226">
    <property type="entry name" value="MANNOSE-P-DOLICHOL UTILIZATION DEFECT 1 LEC35 -RELATED"/>
    <property type="match status" value="1"/>
</dbReference>
<feature type="transmembrane region" description="Helical" evidence="10">
    <location>
        <begin position="102"/>
        <end position="118"/>
    </location>
</feature>
<evidence type="ECO:0000256" key="3">
    <source>
        <dbReference type="ARBA" id="ARBA00022692"/>
    </source>
</evidence>
<dbReference type="AlphaFoldDB" id="A0AAN9V7K6"/>
<feature type="transmembrane region" description="Helical" evidence="10">
    <location>
        <begin position="69"/>
        <end position="90"/>
    </location>
</feature>
<evidence type="ECO:0000256" key="9">
    <source>
        <dbReference type="PIRNR" id="PIRNR023381"/>
    </source>
</evidence>
<evidence type="ECO:0000313" key="11">
    <source>
        <dbReference type="EMBL" id="KAK7790786.1"/>
    </source>
</evidence>
<dbReference type="InterPro" id="IPR016817">
    <property type="entry name" value="MannP-dilichol_defect-1"/>
</dbReference>
<keyword evidence="4" id="KW-0677">Repeat</keyword>
<organism evidence="11 12">
    <name type="scientific">Gryllus longicercus</name>
    <dbReference type="NCBI Taxonomy" id="2509291"/>
    <lineage>
        <taxon>Eukaryota</taxon>
        <taxon>Metazoa</taxon>
        <taxon>Ecdysozoa</taxon>
        <taxon>Arthropoda</taxon>
        <taxon>Hexapoda</taxon>
        <taxon>Insecta</taxon>
        <taxon>Pterygota</taxon>
        <taxon>Neoptera</taxon>
        <taxon>Polyneoptera</taxon>
        <taxon>Orthoptera</taxon>
        <taxon>Ensifera</taxon>
        <taxon>Gryllidea</taxon>
        <taxon>Grylloidea</taxon>
        <taxon>Gryllidae</taxon>
        <taxon>Gryllinae</taxon>
        <taxon>Gryllus</taxon>
    </lineage>
</organism>
<feature type="transmembrane region" description="Helical" evidence="10">
    <location>
        <begin position="178"/>
        <end position="197"/>
    </location>
</feature>
<comment type="caution">
    <text evidence="11">The sequence shown here is derived from an EMBL/GenBank/DDBJ whole genome shotgun (WGS) entry which is preliminary data.</text>
</comment>
<evidence type="ECO:0000256" key="8">
    <source>
        <dbReference type="ARBA" id="ARBA00067517"/>
    </source>
</evidence>
<dbReference type="Pfam" id="PF04193">
    <property type="entry name" value="PQ-loop"/>
    <property type="match status" value="2"/>
</dbReference>
<proteinExistence type="inferred from homology"/>
<accession>A0AAN9V7K6</accession>
<dbReference type="Proteomes" id="UP001378592">
    <property type="component" value="Unassembled WGS sequence"/>
</dbReference>
<dbReference type="Gene3D" id="1.20.1280.290">
    <property type="match status" value="2"/>
</dbReference>